<dbReference type="GO" id="GO:0006793">
    <property type="term" value="P:phosphorus metabolic process"/>
    <property type="evidence" value="ECO:0007669"/>
    <property type="project" value="UniProtKB-ARBA"/>
</dbReference>
<keyword evidence="5" id="KW-0442">Lipid degradation</keyword>
<dbReference type="EMBL" id="LYVF01000167">
    <property type="protein sequence ID" value="OAT81201.1"/>
    <property type="molecule type" value="Genomic_DNA"/>
</dbReference>
<name>A0A1B7LDR6_9FIRM</name>
<dbReference type="GO" id="GO:0016891">
    <property type="term" value="F:RNA endonuclease activity producing 5'-phosphomonoesters, hydrolytic mechanism"/>
    <property type="evidence" value="ECO:0007669"/>
    <property type="project" value="TreeGrafter"/>
</dbReference>
<dbReference type="STRING" id="1838280.A6M21_11600"/>
<proteinExistence type="inferred from homology"/>
<dbReference type="GO" id="GO:0004630">
    <property type="term" value="F:phospholipase D activity"/>
    <property type="evidence" value="ECO:0007669"/>
    <property type="project" value="UniProtKB-EC"/>
</dbReference>
<feature type="domain" description="PLD phosphodiesterase" evidence="7">
    <location>
        <begin position="119"/>
        <end position="146"/>
    </location>
</feature>
<dbReference type="GO" id="GO:0016042">
    <property type="term" value="P:lipid catabolic process"/>
    <property type="evidence" value="ECO:0007669"/>
    <property type="project" value="UniProtKB-KW"/>
</dbReference>
<dbReference type="Pfam" id="PF13091">
    <property type="entry name" value="PLDc_2"/>
    <property type="match status" value="1"/>
</dbReference>
<evidence type="ECO:0000313" key="8">
    <source>
        <dbReference type="EMBL" id="OAT81201.1"/>
    </source>
</evidence>
<dbReference type="PANTHER" id="PTHR43856">
    <property type="entry name" value="CARDIOLIPIN HYDROLASE"/>
    <property type="match status" value="1"/>
</dbReference>
<gene>
    <name evidence="8" type="ORF">A6M21_11600</name>
</gene>
<keyword evidence="4" id="KW-0378">Hydrolase</keyword>
<evidence type="ECO:0000313" key="9">
    <source>
        <dbReference type="Proteomes" id="UP000078532"/>
    </source>
</evidence>
<dbReference type="InterPro" id="IPR001736">
    <property type="entry name" value="PLipase_D/transphosphatidylase"/>
</dbReference>
<sequence>MALLLLAATIAGCARNVSVPGLSPATDNTAASRPVVYFPRAGQDPAPVLAGMYDGAKKSLDVAVYSLTHPQIVKAIINAHKRGVQVRVITDREQAAGASQKHAMASLLLAGVPVMVNDHSGLMHLKMSIIDGRVATTGSYNYTRSASERNDEMFVVSADPAFVNSCRTEFEHMWADQKKFARLKGTGY</sequence>
<comment type="catalytic activity">
    <reaction evidence="1">
        <text>a 1,2-diacyl-sn-glycero-3-phosphocholine + H2O = a 1,2-diacyl-sn-glycero-3-phosphate + choline + H(+)</text>
        <dbReference type="Rhea" id="RHEA:14445"/>
        <dbReference type="ChEBI" id="CHEBI:15354"/>
        <dbReference type="ChEBI" id="CHEBI:15377"/>
        <dbReference type="ChEBI" id="CHEBI:15378"/>
        <dbReference type="ChEBI" id="CHEBI:57643"/>
        <dbReference type="ChEBI" id="CHEBI:58608"/>
        <dbReference type="EC" id="3.1.4.4"/>
    </reaction>
</comment>
<dbReference type="EC" id="3.1.4.4" evidence="3"/>
<comment type="caution">
    <text evidence="8">The sequence shown here is derived from an EMBL/GenBank/DDBJ whole genome shotgun (WGS) entry which is preliminary data.</text>
</comment>
<dbReference type="Gene3D" id="3.30.870.10">
    <property type="entry name" value="Endonuclease Chain A"/>
    <property type="match status" value="1"/>
</dbReference>
<evidence type="ECO:0000256" key="1">
    <source>
        <dbReference type="ARBA" id="ARBA00000798"/>
    </source>
</evidence>
<comment type="similarity">
    <text evidence="2">Belongs to the phospholipase D family.</text>
</comment>
<evidence type="ECO:0000256" key="6">
    <source>
        <dbReference type="ARBA" id="ARBA00023098"/>
    </source>
</evidence>
<dbReference type="SUPFAM" id="SSF56024">
    <property type="entry name" value="Phospholipase D/nuclease"/>
    <property type="match status" value="1"/>
</dbReference>
<dbReference type="PANTHER" id="PTHR43856:SF1">
    <property type="entry name" value="MITOCHONDRIAL CARDIOLIPIN HYDROLASE"/>
    <property type="match status" value="1"/>
</dbReference>
<evidence type="ECO:0000256" key="2">
    <source>
        <dbReference type="ARBA" id="ARBA00008664"/>
    </source>
</evidence>
<reference evidence="8 9" key="1">
    <citation type="submission" date="2016-04" db="EMBL/GenBank/DDBJ databases">
        <authorList>
            <person name="Evans L.H."/>
            <person name="Alamgir A."/>
            <person name="Owens N."/>
            <person name="Weber N.D."/>
            <person name="Virtaneva K."/>
            <person name="Barbian K."/>
            <person name="Babar A."/>
            <person name="Rosenke K."/>
        </authorList>
    </citation>
    <scope>NUCLEOTIDE SEQUENCE [LARGE SCALE GENOMIC DNA]</scope>
    <source>
        <strain evidence="8 9">LMa1</strain>
    </source>
</reference>
<dbReference type="Proteomes" id="UP000078532">
    <property type="component" value="Unassembled WGS sequence"/>
</dbReference>
<dbReference type="InterPro" id="IPR051406">
    <property type="entry name" value="PLD_domain"/>
</dbReference>
<accession>A0A1B7LDR6</accession>
<keyword evidence="9" id="KW-1185">Reference proteome</keyword>
<protein>
    <recommendedName>
        <fullName evidence="3">phospholipase D</fullName>
        <ecNumber evidence="3">3.1.4.4</ecNumber>
    </recommendedName>
</protein>
<evidence type="ECO:0000256" key="5">
    <source>
        <dbReference type="ARBA" id="ARBA00022963"/>
    </source>
</evidence>
<evidence type="ECO:0000259" key="7">
    <source>
        <dbReference type="PROSITE" id="PS50035"/>
    </source>
</evidence>
<evidence type="ECO:0000256" key="4">
    <source>
        <dbReference type="ARBA" id="ARBA00022801"/>
    </source>
</evidence>
<dbReference type="PROSITE" id="PS50035">
    <property type="entry name" value="PLD"/>
    <property type="match status" value="1"/>
</dbReference>
<organism evidence="8 9">
    <name type="scientific">Desulfotomaculum copahuensis</name>
    <dbReference type="NCBI Taxonomy" id="1838280"/>
    <lineage>
        <taxon>Bacteria</taxon>
        <taxon>Bacillati</taxon>
        <taxon>Bacillota</taxon>
        <taxon>Clostridia</taxon>
        <taxon>Eubacteriales</taxon>
        <taxon>Desulfotomaculaceae</taxon>
        <taxon>Desulfotomaculum</taxon>
    </lineage>
</organism>
<evidence type="ECO:0000256" key="3">
    <source>
        <dbReference type="ARBA" id="ARBA00012027"/>
    </source>
</evidence>
<keyword evidence="6" id="KW-0443">Lipid metabolism</keyword>
<dbReference type="AlphaFoldDB" id="A0A1B7LDR6"/>
<dbReference type="InterPro" id="IPR025202">
    <property type="entry name" value="PLD-like_dom"/>
</dbReference>